<evidence type="ECO:0000256" key="2">
    <source>
        <dbReference type="SAM" id="Phobius"/>
    </source>
</evidence>
<dbReference type="PATRIC" id="fig|270351.10.peg.6380"/>
<geneLocation type="plasmid" evidence="5">
    <name>pMaq22A_1p DNA</name>
</geneLocation>
<feature type="transmembrane region" description="Helical" evidence="2">
    <location>
        <begin position="142"/>
        <end position="161"/>
    </location>
</feature>
<feature type="transmembrane region" description="Helical" evidence="2">
    <location>
        <begin position="56"/>
        <end position="74"/>
    </location>
</feature>
<dbReference type="PROSITE" id="PS50125">
    <property type="entry name" value="GUANYLATE_CYCLASE_2"/>
    <property type="match status" value="1"/>
</dbReference>
<dbReference type="PANTHER" id="PTHR43081">
    <property type="entry name" value="ADENYLATE CYCLASE, TERMINAL-DIFFERENTIATION SPECIFIC-RELATED"/>
    <property type="match status" value="1"/>
</dbReference>
<dbReference type="SUPFAM" id="SSF55073">
    <property type="entry name" value="Nucleotide cyclase"/>
    <property type="match status" value="1"/>
</dbReference>
<dbReference type="AlphaFoldDB" id="A0A0C6FQI8"/>
<reference evidence="4 5" key="1">
    <citation type="journal article" date="2015" name="Genome Announc.">
        <title>Complete Genome Sequence of Methylobacterium aquaticum Strain 22A, Isolated from Racomitrium japonicum Moss.</title>
        <authorList>
            <person name="Tani A."/>
            <person name="Ogura Y."/>
            <person name="Hayashi T."/>
            <person name="Kimbara K."/>
        </authorList>
    </citation>
    <scope>NUCLEOTIDE SEQUENCE [LARGE SCALE GENOMIC DNA]</scope>
    <source>
        <strain evidence="4 5">MA-22A</strain>
        <plasmid evidence="5">Plasmid pMaq22A_1p DNA</plasmid>
    </source>
</reference>
<evidence type="ECO:0000256" key="1">
    <source>
        <dbReference type="SAM" id="MobiDB-lite"/>
    </source>
</evidence>
<organism evidence="4 5">
    <name type="scientific">Methylobacterium aquaticum</name>
    <dbReference type="NCBI Taxonomy" id="270351"/>
    <lineage>
        <taxon>Bacteria</taxon>
        <taxon>Pseudomonadati</taxon>
        <taxon>Pseudomonadota</taxon>
        <taxon>Alphaproteobacteria</taxon>
        <taxon>Hyphomicrobiales</taxon>
        <taxon>Methylobacteriaceae</taxon>
        <taxon>Methylobacterium</taxon>
    </lineage>
</organism>
<feature type="domain" description="Guanylate cyclase" evidence="3">
    <location>
        <begin position="242"/>
        <end position="373"/>
    </location>
</feature>
<dbReference type="GO" id="GO:0009190">
    <property type="term" value="P:cyclic nucleotide biosynthetic process"/>
    <property type="evidence" value="ECO:0007669"/>
    <property type="project" value="InterPro"/>
</dbReference>
<keyword evidence="2" id="KW-0812">Transmembrane</keyword>
<feature type="transmembrane region" description="Helical" evidence="2">
    <location>
        <begin position="181"/>
        <end position="206"/>
    </location>
</feature>
<dbReference type="SMART" id="SM00044">
    <property type="entry name" value="CYCc"/>
    <property type="match status" value="1"/>
</dbReference>
<keyword evidence="2" id="KW-1133">Transmembrane helix</keyword>
<dbReference type="Gene3D" id="3.30.70.1230">
    <property type="entry name" value="Nucleotide cyclase"/>
    <property type="match status" value="1"/>
</dbReference>
<accession>A0A0C6FQI8</accession>
<gene>
    <name evidence="4" type="primary">cyaA</name>
    <name evidence="4" type="ORF">Maq22A_1p35375</name>
</gene>
<keyword evidence="4" id="KW-0614">Plasmid</keyword>
<dbReference type="InterPro" id="IPR050697">
    <property type="entry name" value="Adenylyl/Guanylyl_Cyclase_3/4"/>
</dbReference>
<feature type="compositionally biased region" description="Pro residues" evidence="1">
    <location>
        <begin position="404"/>
        <end position="415"/>
    </location>
</feature>
<evidence type="ECO:0000313" key="4">
    <source>
        <dbReference type="EMBL" id="BAQ49312.1"/>
    </source>
</evidence>
<proteinExistence type="predicted"/>
<protein>
    <submittedName>
        <fullName evidence="4">Putative adenylate/guanylate cyclase</fullName>
    </submittedName>
</protein>
<dbReference type="EMBL" id="AP014705">
    <property type="protein sequence ID" value="BAQ49312.1"/>
    <property type="molecule type" value="Genomic_DNA"/>
</dbReference>
<dbReference type="GO" id="GO:0035556">
    <property type="term" value="P:intracellular signal transduction"/>
    <property type="evidence" value="ECO:0007669"/>
    <property type="project" value="InterPro"/>
</dbReference>
<keyword evidence="2" id="KW-0472">Membrane</keyword>
<dbReference type="InterPro" id="IPR001054">
    <property type="entry name" value="A/G_cyclase"/>
</dbReference>
<feature type="region of interest" description="Disordered" evidence="1">
    <location>
        <begin position="396"/>
        <end position="451"/>
    </location>
</feature>
<name>A0A0C6FQI8_9HYPH</name>
<reference evidence="5" key="2">
    <citation type="submission" date="2015-01" db="EMBL/GenBank/DDBJ databases">
        <title>Complete genome sequence of Methylobacterium aquaticum strain 22A.</title>
        <authorList>
            <person name="Tani A."/>
            <person name="Ogura Y."/>
            <person name="Hayashi T."/>
        </authorList>
    </citation>
    <scope>NUCLEOTIDE SEQUENCE [LARGE SCALE GENOMIC DNA]</scope>
    <source>
        <strain evidence="5">MA-22A</strain>
        <plasmid evidence="5">Plasmid pMaq22A_1p DNA</plasmid>
    </source>
</reference>
<dbReference type="KEGG" id="maqu:Maq22A_1p35375"/>
<dbReference type="GO" id="GO:0004016">
    <property type="term" value="F:adenylate cyclase activity"/>
    <property type="evidence" value="ECO:0007669"/>
    <property type="project" value="UniProtKB-ARBA"/>
</dbReference>
<dbReference type="InterPro" id="IPR029787">
    <property type="entry name" value="Nucleotide_cyclase"/>
</dbReference>
<feature type="transmembrane region" description="Helical" evidence="2">
    <location>
        <begin position="32"/>
        <end position="50"/>
    </location>
</feature>
<evidence type="ECO:0000313" key="5">
    <source>
        <dbReference type="Proteomes" id="UP000061432"/>
    </source>
</evidence>
<evidence type="ECO:0000259" key="3">
    <source>
        <dbReference type="PROSITE" id="PS50125"/>
    </source>
</evidence>
<dbReference type="CDD" id="cd07302">
    <property type="entry name" value="CHD"/>
    <property type="match status" value="1"/>
</dbReference>
<sequence length="451" mass="47255">MPPPPISLADPVGLFSAELPARIEQGFERRALAPRIGVVLILLLGALADYGHGERTGHWVVLGAYGLVTLLAAAGARARSKRVRSWLPLAATCADAAIAVYVVADHVPRYSGEAHLATDAVSLLPAYLFLLQTGMRLRPRLAALFAALVSVGWATALAFLLHPARLGPDGAHVLVRQGMGLAAFAVASGFVVSTTAWMRSAAAAALRAGEERLMLSRFLPDGVATEVVRTGGTASVAERHATLLSVDLRGSSALARAYPPALSVAWLLDFRRLVHDAVATHGGVVDKYVGDGVLALFLDGDAGEQAGQALAAAEAMLDTLTALNRERSRAGCPTLRVIAALHCGPVLAGVFDDGRRAEFTVLGTVMNDLSRIERRAKEEDLDVVASADVLRRFGADAPERLGPRPLPQSGEPPLPRLFALRLGATERPAEKGGRGLPSASPSIVADPGSVP</sequence>
<dbReference type="Proteomes" id="UP000061432">
    <property type="component" value="Plasmid pMaq22A_1p"/>
</dbReference>
<dbReference type="PANTHER" id="PTHR43081:SF1">
    <property type="entry name" value="ADENYLATE CYCLASE, TERMINAL-DIFFERENTIATION SPECIFIC"/>
    <property type="match status" value="1"/>
</dbReference>